<keyword evidence="1" id="KW-1133">Transmembrane helix</keyword>
<keyword evidence="1 3" id="KW-0812">Transmembrane</keyword>
<dbReference type="RefSeq" id="WP_310221503.1">
    <property type="nucleotide sequence ID" value="NZ_JAVDWV010000002.1"/>
</dbReference>
<dbReference type="PANTHER" id="PTHR30273:SF2">
    <property type="entry name" value="PROTEIN FECR"/>
    <property type="match status" value="1"/>
</dbReference>
<dbReference type="InterPro" id="IPR012373">
    <property type="entry name" value="Ferrdict_sens_TM"/>
</dbReference>
<dbReference type="InterPro" id="IPR006860">
    <property type="entry name" value="FecR"/>
</dbReference>
<comment type="caution">
    <text evidence="3">The sequence shown here is derived from an EMBL/GenBank/DDBJ whole genome shotgun (WGS) entry which is preliminary data.</text>
</comment>
<name>A0ABU1WW64_SPHXE</name>
<feature type="domain" description="FecR protein" evidence="2">
    <location>
        <begin position="109"/>
        <end position="201"/>
    </location>
</feature>
<organism evidence="3 4">
    <name type="scientific">Sphingobium xenophagum</name>
    <dbReference type="NCBI Taxonomy" id="121428"/>
    <lineage>
        <taxon>Bacteria</taxon>
        <taxon>Pseudomonadati</taxon>
        <taxon>Pseudomonadota</taxon>
        <taxon>Alphaproteobacteria</taxon>
        <taxon>Sphingomonadales</taxon>
        <taxon>Sphingomonadaceae</taxon>
        <taxon>Sphingobium</taxon>
    </lineage>
</organism>
<dbReference type="Pfam" id="PF04773">
    <property type="entry name" value="FecR"/>
    <property type="match status" value="1"/>
</dbReference>
<gene>
    <name evidence="3" type="ORF">J2W40_000327</name>
</gene>
<reference evidence="3 4" key="1">
    <citation type="submission" date="2023-07" db="EMBL/GenBank/DDBJ databases">
        <title>Sorghum-associated microbial communities from plants grown in Nebraska, USA.</title>
        <authorList>
            <person name="Schachtman D."/>
        </authorList>
    </citation>
    <scope>NUCLEOTIDE SEQUENCE [LARGE SCALE GENOMIC DNA]</scope>
    <source>
        <strain evidence="3 4">4256</strain>
    </source>
</reference>
<evidence type="ECO:0000256" key="1">
    <source>
        <dbReference type="SAM" id="Phobius"/>
    </source>
</evidence>
<evidence type="ECO:0000313" key="4">
    <source>
        <dbReference type="Proteomes" id="UP001267638"/>
    </source>
</evidence>
<keyword evidence="4" id="KW-1185">Reference proteome</keyword>
<dbReference type="Proteomes" id="UP001267638">
    <property type="component" value="Unassembled WGS sequence"/>
</dbReference>
<evidence type="ECO:0000259" key="2">
    <source>
        <dbReference type="Pfam" id="PF04773"/>
    </source>
</evidence>
<sequence length="321" mass="34705">MTVKESSAEIEQQATLWAARFDATSLSAADRKELDAWLAGDSRRMGAWAMARAALARVELAQTDRQAPYAVTSEGGRSRRQLLWGLGAAVAASAIAAVGLHIADQGLHYQTAKGEMLRVALPDGSVVNLNTASRIEVRFTAHTRTVILTRGEALFDVAKNKAIPFVVEAGDTRVRAVGTAFTVRRQENRAVGVIVREGVVEVSQKRAVTPPVRLVENMRAAVDSAASMPIETYRISPDAIAQELYWREGKIAFRDTTLAQAAAEFARYNEEKIVIADPAIAQETITGLFVANDPHGFAKAAAESLGLATRTEGDRIILRPI</sequence>
<accession>A0ABU1WW64</accession>
<dbReference type="PIRSF" id="PIRSF018266">
    <property type="entry name" value="FecR"/>
    <property type="match status" value="1"/>
</dbReference>
<evidence type="ECO:0000313" key="3">
    <source>
        <dbReference type="EMBL" id="MDR7153530.1"/>
    </source>
</evidence>
<dbReference type="Gene3D" id="3.55.50.30">
    <property type="match status" value="1"/>
</dbReference>
<keyword evidence="1" id="KW-0472">Membrane</keyword>
<dbReference type="PANTHER" id="PTHR30273">
    <property type="entry name" value="PERIPLASMIC SIGNAL SENSOR AND SIGMA FACTOR ACTIVATOR FECR-RELATED"/>
    <property type="match status" value="1"/>
</dbReference>
<dbReference type="Gene3D" id="2.60.120.1440">
    <property type="match status" value="1"/>
</dbReference>
<proteinExistence type="predicted"/>
<protein>
    <submittedName>
        <fullName evidence="3">Transmembrane sensor</fullName>
    </submittedName>
</protein>
<dbReference type="EMBL" id="JAVDWV010000002">
    <property type="protein sequence ID" value="MDR7153530.1"/>
    <property type="molecule type" value="Genomic_DNA"/>
</dbReference>
<feature type="transmembrane region" description="Helical" evidence="1">
    <location>
        <begin position="82"/>
        <end position="103"/>
    </location>
</feature>